<sequence>MFKLLTKATPFSAVAMSLSACSNLPASSTSAAKIEVGEMQVNPDIKLRHMVYRPAHPKGTVLFLHGFPETMYAWKPIVESLSSDYEVHAFDWPGYGQSSRPGADRFSYAPIDYAHVLEDYIRTSGIDSSKLVIYATDIGALPALLAALEQPNIAREIIVGDFAPFNRPQYMYESLQGLKSKPSSDAVHAAMNENRDEILANTFFRGMPAEERYTLSQEFRDDIAKGWGGDITSADAFYHYYSYFTRDQDYFEANMAKLKVPVKVVWGEQDIYIKKEMGVEYANRNGVELTIFPKLGHYPHLQAPKQTVDEVRAAFGAGGNPESD</sequence>
<dbReference type="GO" id="GO:0046464">
    <property type="term" value="P:acylglycerol catabolic process"/>
    <property type="evidence" value="ECO:0007669"/>
    <property type="project" value="TreeGrafter"/>
</dbReference>
<dbReference type="GO" id="GO:0047372">
    <property type="term" value="F:monoacylglycerol lipase activity"/>
    <property type="evidence" value="ECO:0007669"/>
    <property type="project" value="TreeGrafter"/>
</dbReference>
<feature type="chain" id="PRO_5011593606" evidence="1">
    <location>
        <begin position="27"/>
        <end position="324"/>
    </location>
</feature>
<protein>
    <submittedName>
        <fullName evidence="3">Pimeloyl-ACP methyl ester carboxylesterase</fullName>
    </submittedName>
</protein>
<dbReference type="PANTHER" id="PTHR43798">
    <property type="entry name" value="MONOACYLGLYCEROL LIPASE"/>
    <property type="match status" value="1"/>
</dbReference>
<dbReference type="Proteomes" id="UP000198866">
    <property type="component" value="Unassembled WGS sequence"/>
</dbReference>
<dbReference type="AlphaFoldDB" id="A0A1H7DY02"/>
<evidence type="ECO:0000313" key="4">
    <source>
        <dbReference type="Proteomes" id="UP000198866"/>
    </source>
</evidence>
<feature type="domain" description="AB hydrolase-1" evidence="2">
    <location>
        <begin position="60"/>
        <end position="304"/>
    </location>
</feature>
<dbReference type="InterPro" id="IPR000639">
    <property type="entry name" value="Epox_hydrolase-like"/>
</dbReference>
<keyword evidence="1" id="KW-0732">Signal</keyword>
<accession>A0A1H7DY02</accession>
<dbReference type="InterPro" id="IPR050266">
    <property type="entry name" value="AB_hydrolase_sf"/>
</dbReference>
<keyword evidence="4" id="KW-1185">Reference proteome</keyword>
<evidence type="ECO:0000313" key="3">
    <source>
        <dbReference type="EMBL" id="SEK06633.1"/>
    </source>
</evidence>
<feature type="signal peptide" evidence="1">
    <location>
        <begin position="1"/>
        <end position="26"/>
    </location>
</feature>
<dbReference type="RefSeq" id="WP_090872415.1">
    <property type="nucleotide sequence ID" value="NZ_FNYE01000037.1"/>
</dbReference>
<dbReference type="SUPFAM" id="SSF53474">
    <property type="entry name" value="alpha/beta-Hydrolases"/>
    <property type="match status" value="1"/>
</dbReference>
<gene>
    <name evidence="3" type="ORF">SAMN05192539_103711</name>
</gene>
<organism evidence="3 4">
    <name type="scientific">Paraburkholderia diazotrophica</name>
    <dbReference type="NCBI Taxonomy" id="667676"/>
    <lineage>
        <taxon>Bacteria</taxon>
        <taxon>Pseudomonadati</taxon>
        <taxon>Pseudomonadota</taxon>
        <taxon>Betaproteobacteria</taxon>
        <taxon>Burkholderiales</taxon>
        <taxon>Burkholderiaceae</taxon>
        <taxon>Paraburkholderia</taxon>
    </lineage>
</organism>
<dbReference type="Pfam" id="PF00561">
    <property type="entry name" value="Abhydrolase_1"/>
    <property type="match status" value="1"/>
</dbReference>
<dbReference type="PANTHER" id="PTHR43798:SF33">
    <property type="entry name" value="HYDROLASE, PUTATIVE (AFU_ORTHOLOGUE AFUA_2G14860)-RELATED"/>
    <property type="match status" value="1"/>
</dbReference>
<proteinExistence type="predicted"/>
<dbReference type="PROSITE" id="PS51257">
    <property type="entry name" value="PROKAR_LIPOPROTEIN"/>
    <property type="match status" value="1"/>
</dbReference>
<evidence type="ECO:0000259" key="2">
    <source>
        <dbReference type="Pfam" id="PF00561"/>
    </source>
</evidence>
<dbReference type="OrthoDB" id="9799989at2"/>
<dbReference type="Gene3D" id="3.40.50.1820">
    <property type="entry name" value="alpha/beta hydrolase"/>
    <property type="match status" value="1"/>
</dbReference>
<dbReference type="STRING" id="667676.SAMN05192539_103711"/>
<dbReference type="InterPro" id="IPR029058">
    <property type="entry name" value="AB_hydrolase_fold"/>
</dbReference>
<dbReference type="PRINTS" id="PR00412">
    <property type="entry name" value="EPOXHYDRLASE"/>
</dbReference>
<dbReference type="InterPro" id="IPR000073">
    <property type="entry name" value="AB_hydrolase_1"/>
</dbReference>
<name>A0A1H7DY02_9BURK</name>
<reference evidence="4" key="1">
    <citation type="submission" date="2016-10" db="EMBL/GenBank/DDBJ databases">
        <authorList>
            <person name="Varghese N."/>
            <person name="Submissions S."/>
        </authorList>
    </citation>
    <scope>NUCLEOTIDE SEQUENCE [LARGE SCALE GENOMIC DNA]</scope>
    <source>
        <strain evidence="4">LMG 26031</strain>
    </source>
</reference>
<evidence type="ECO:0000256" key="1">
    <source>
        <dbReference type="SAM" id="SignalP"/>
    </source>
</evidence>
<dbReference type="EMBL" id="FNYE01000037">
    <property type="protein sequence ID" value="SEK06633.1"/>
    <property type="molecule type" value="Genomic_DNA"/>
</dbReference>
<dbReference type="GO" id="GO:0016020">
    <property type="term" value="C:membrane"/>
    <property type="evidence" value="ECO:0007669"/>
    <property type="project" value="TreeGrafter"/>
</dbReference>